<proteinExistence type="predicted"/>
<dbReference type="EMBL" id="JACFYJ010000008">
    <property type="protein sequence ID" value="MEI5997026.1"/>
    <property type="molecule type" value="Genomic_DNA"/>
</dbReference>
<reference evidence="1 2" key="1">
    <citation type="journal article" date="2022" name="Arch. Microbiol.">
        <title>Paraburkholderia bengalensis sp. nov. isolated from roots of Oryza sativa, IR64.</title>
        <authorList>
            <person name="Nag P."/>
            <person name="Mondal N."/>
            <person name="Sarkar J."/>
            <person name="Das S."/>
        </authorList>
    </citation>
    <scope>NUCLEOTIDE SEQUENCE [LARGE SCALE GENOMIC DNA]</scope>
    <source>
        <strain evidence="1 2">IR64_4_BI</strain>
    </source>
</reference>
<dbReference type="RefSeq" id="WP_336597520.1">
    <property type="nucleotide sequence ID" value="NZ_JACFYJ010000008.1"/>
</dbReference>
<dbReference type="Proteomes" id="UP001386437">
    <property type="component" value="Unassembled WGS sequence"/>
</dbReference>
<comment type="caution">
    <text evidence="1">The sequence shown here is derived from an EMBL/GenBank/DDBJ whole genome shotgun (WGS) entry which is preliminary data.</text>
</comment>
<name>A0ABU8INE1_9BURK</name>
<organism evidence="1 2">
    <name type="scientific">Paraburkholderia bengalensis</name>
    <dbReference type="NCBI Taxonomy" id="2747562"/>
    <lineage>
        <taxon>Bacteria</taxon>
        <taxon>Pseudomonadati</taxon>
        <taxon>Pseudomonadota</taxon>
        <taxon>Betaproteobacteria</taxon>
        <taxon>Burkholderiales</taxon>
        <taxon>Burkholderiaceae</taxon>
        <taxon>Paraburkholderia</taxon>
    </lineage>
</organism>
<evidence type="ECO:0000313" key="1">
    <source>
        <dbReference type="EMBL" id="MEI5997026.1"/>
    </source>
</evidence>
<evidence type="ECO:0000313" key="2">
    <source>
        <dbReference type="Proteomes" id="UP001386437"/>
    </source>
</evidence>
<protein>
    <submittedName>
        <fullName evidence="1">Uncharacterized protein</fullName>
    </submittedName>
</protein>
<accession>A0ABU8INE1</accession>
<keyword evidence="2" id="KW-1185">Reference proteome</keyword>
<gene>
    <name evidence="1" type="ORF">H3V53_07360</name>
</gene>
<sequence>MDLSAVEAPSALAADSGATFNTPFNGPFEDWTVRIESGFSCCSTTGRSSSPTPFDVAAVG</sequence>